<evidence type="ECO:0000313" key="1">
    <source>
        <dbReference type="EMBL" id="MBE6061585.1"/>
    </source>
</evidence>
<name>A0A927WE99_9CLOT</name>
<dbReference type="Proteomes" id="UP000768462">
    <property type="component" value="Unassembled WGS sequence"/>
</dbReference>
<sequence>MLLGVLVVSQVSVFAWTNFGDGTRGTAYGSVFTGDTGNRVNASYTLNNMNANGRVRITVPNYGSNESLVASRTRTYVSTSYTYAGFSVTGAHTHSYSEALVQ</sequence>
<comment type="caution">
    <text evidence="1">The sequence shown here is derived from an EMBL/GenBank/DDBJ whole genome shotgun (WGS) entry which is preliminary data.</text>
</comment>
<reference evidence="1" key="1">
    <citation type="submission" date="2019-04" db="EMBL/GenBank/DDBJ databases">
        <title>Evolution of Biomass-Degrading Anaerobic Consortia Revealed by Metagenomics.</title>
        <authorList>
            <person name="Peng X."/>
        </authorList>
    </citation>
    <scope>NUCLEOTIDE SEQUENCE</scope>
    <source>
        <strain evidence="1">SIG254</strain>
    </source>
</reference>
<organism evidence="1 2">
    <name type="scientific">Clostridium sulfidigenes</name>
    <dbReference type="NCBI Taxonomy" id="318464"/>
    <lineage>
        <taxon>Bacteria</taxon>
        <taxon>Bacillati</taxon>
        <taxon>Bacillota</taxon>
        <taxon>Clostridia</taxon>
        <taxon>Eubacteriales</taxon>
        <taxon>Clostridiaceae</taxon>
        <taxon>Clostridium</taxon>
    </lineage>
</organism>
<proteinExistence type="predicted"/>
<protein>
    <submittedName>
        <fullName evidence="1">Uncharacterized protein</fullName>
    </submittedName>
</protein>
<dbReference type="EMBL" id="SVCM01000183">
    <property type="protein sequence ID" value="MBE6061585.1"/>
    <property type="molecule type" value="Genomic_DNA"/>
</dbReference>
<dbReference type="AlphaFoldDB" id="A0A927WE99"/>
<accession>A0A927WE99</accession>
<gene>
    <name evidence="1" type="ORF">E7215_15685</name>
</gene>
<evidence type="ECO:0000313" key="2">
    <source>
        <dbReference type="Proteomes" id="UP000768462"/>
    </source>
</evidence>